<accession>A0A4P8WGY6</accession>
<dbReference type="AlphaFoldDB" id="A0A4P8WGY6"/>
<gene>
    <name evidence="1" type="ORF">FEJ81_09800</name>
</gene>
<name>A0A4P8WGY6_9EURY</name>
<protein>
    <submittedName>
        <fullName evidence="1">Uncharacterized protein</fullName>
    </submittedName>
</protein>
<dbReference type="OrthoDB" id="177552at2157"/>
<dbReference type="Proteomes" id="UP000302218">
    <property type="component" value="Chromosome"/>
</dbReference>
<evidence type="ECO:0000313" key="1">
    <source>
        <dbReference type="EMBL" id="QCS42638.1"/>
    </source>
</evidence>
<reference evidence="2" key="1">
    <citation type="submission" date="2019-05" db="EMBL/GenBank/DDBJ databases">
        <title>Genome sequence and methylation pattern of the halophilic Archaeon Natrinema versiforme BOL5-4.</title>
        <authorList>
            <person name="DasSarma P."/>
            <person name="Anton B.P."/>
            <person name="DasSarma S.L."/>
            <person name="Martinez F.L."/>
            <person name="Guzman D."/>
            <person name="Roberts R.J."/>
            <person name="DasSarma S."/>
        </authorList>
    </citation>
    <scope>NUCLEOTIDE SEQUENCE [LARGE SCALE GENOMIC DNA]</scope>
    <source>
        <strain evidence="2">BOL5-4</strain>
    </source>
</reference>
<dbReference type="GeneID" id="40265567"/>
<dbReference type="RefSeq" id="WP_138245121.1">
    <property type="nucleotide sequence ID" value="NZ_CP040330.1"/>
</dbReference>
<sequence>MSDDSSSKPDESIPYVREMEVYDSAEDVKIVRFIGDSRTVEVRITDDVMVEFAEVAEDVFDRIHADMAEMNDLLDEVRRDSVRDGDRS</sequence>
<proteinExistence type="predicted"/>
<evidence type="ECO:0000313" key="2">
    <source>
        <dbReference type="Proteomes" id="UP000302218"/>
    </source>
</evidence>
<dbReference type="EMBL" id="CP040330">
    <property type="protein sequence ID" value="QCS42638.1"/>
    <property type="molecule type" value="Genomic_DNA"/>
</dbReference>
<dbReference type="KEGG" id="nvr:FEJ81_09800"/>
<organism evidence="1 2">
    <name type="scientific">Natrinema versiforme</name>
    <dbReference type="NCBI Taxonomy" id="88724"/>
    <lineage>
        <taxon>Archaea</taxon>
        <taxon>Methanobacteriati</taxon>
        <taxon>Methanobacteriota</taxon>
        <taxon>Stenosarchaea group</taxon>
        <taxon>Halobacteria</taxon>
        <taxon>Halobacteriales</taxon>
        <taxon>Natrialbaceae</taxon>
        <taxon>Natrinema</taxon>
    </lineage>
</organism>